<evidence type="ECO:0000256" key="3">
    <source>
        <dbReference type="ARBA" id="ARBA00022711"/>
    </source>
</evidence>
<dbReference type="InterPro" id="IPR001841">
    <property type="entry name" value="Znf_RING"/>
</dbReference>
<dbReference type="SUPFAM" id="SSF57850">
    <property type="entry name" value="RING/U-box"/>
    <property type="match status" value="1"/>
</dbReference>
<evidence type="ECO:0000256" key="1">
    <source>
        <dbReference type="ARBA" id="ARBA00022581"/>
    </source>
</evidence>
<dbReference type="InterPro" id="IPR017907">
    <property type="entry name" value="Znf_RING_CS"/>
</dbReference>
<keyword evidence="3" id="KW-1128">Modulation of host ubiquitin pathway by viral E3 ligase</keyword>
<keyword evidence="4" id="KW-0479">Metal-binding</keyword>
<feature type="compositionally biased region" description="Polar residues" evidence="8">
    <location>
        <begin position="258"/>
        <end position="270"/>
    </location>
</feature>
<evidence type="ECO:0000313" key="10">
    <source>
        <dbReference type="EMBL" id="ASW27104.1"/>
    </source>
</evidence>
<dbReference type="Gene3D" id="3.30.40.10">
    <property type="entry name" value="Zinc/RING finger domain, C3HC4 (zinc finger)"/>
    <property type="match status" value="1"/>
</dbReference>
<dbReference type="SMART" id="SM00184">
    <property type="entry name" value="RING"/>
    <property type="match status" value="1"/>
</dbReference>
<evidence type="ECO:0000313" key="11">
    <source>
        <dbReference type="Proteomes" id="UP000297205"/>
    </source>
</evidence>
<dbReference type="GO" id="GO:0016874">
    <property type="term" value="F:ligase activity"/>
    <property type="evidence" value="ECO:0007669"/>
    <property type="project" value="UniProtKB-KW"/>
</dbReference>
<feature type="domain" description="RING-type" evidence="9">
    <location>
        <begin position="30"/>
        <end position="69"/>
    </location>
</feature>
<evidence type="ECO:0000256" key="8">
    <source>
        <dbReference type="SAM" id="MobiDB-lite"/>
    </source>
</evidence>
<keyword evidence="10" id="KW-0436">Ligase</keyword>
<dbReference type="GeneID" id="65100011"/>
<evidence type="ECO:0000256" key="6">
    <source>
        <dbReference type="ARBA" id="ARBA00022833"/>
    </source>
</evidence>
<keyword evidence="11" id="KW-1185">Reference proteome</keyword>
<dbReference type="PANTHER" id="PTHR12109">
    <property type="entry name" value="RING FINGER PROTEIN 141-RELATED"/>
    <property type="match status" value="1"/>
</dbReference>
<feature type="compositionally biased region" description="Polar residues" evidence="8">
    <location>
        <begin position="328"/>
        <end position="337"/>
    </location>
</feature>
<keyword evidence="1" id="KW-0945">Host-virus interaction</keyword>
<organism evidence="10">
    <name type="scientific">Beluga whale alphaherpesvirus 1</name>
    <dbReference type="NCBI Taxonomy" id="1434720"/>
    <lineage>
        <taxon>Viruses</taxon>
        <taxon>Duplodnaviria</taxon>
        <taxon>Heunggongvirae</taxon>
        <taxon>Peploviricota</taxon>
        <taxon>Herviviricetes</taxon>
        <taxon>Herpesvirales</taxon>
        <taxon>Orthoherpesviridae</taxon>
        <taxon>Alphaherpesvirinae</taxon>
        <taxon>Varicellovirus</taxon>
        <taxon>Varicellovirus monodontidalpha1</taxon>
        <taxon>Monodontid alphaherpesvirus 1</taxon>
    </lineage>
</organism>
<feature type="compositionally biased region" description="Acidic residues" evidence="8">
    <location>
        <begin position="171"/>
        <end position="193"/>
    </location>
</feature>
<accession>A0A286MM78</accession>
<dbReference type="EMBL" id="MF678601">
    <property type="protein sequence ID" value="ASW27104.1"/>
    <property type="molecule type" value="Genomic_DNA"/>
</dbReference>
<sequence>MPHSTLTAPAVRTTGDGDAGADADAEAERCCICLDALESPARTLACLHKFCLVCIKRWLAGTPTCPLCKRFVESVICALGPGPCRDDSFTEIPIAAIYSGPLTREHVERGLSRIPLDASFDEDSDIDSDTEHLLAPAIEAAIVMAIRASNEATPPVRRSITSLASGVEFVDPSESESEGEGGREDEDDTDDSSEAGGSTVWYYQSGALARTGYFDMEELVIQLDASTQTGESTTEGARVAESRARVIVPGERRGSVGSAAQSRGTQTSQEPVPIAAPIVARRRHVRTENPEEPIPGGAAGAVPSSEAHGSGARACRVAGPPGRPARGSRQSEGASESTSRRAGRPGGEESAYGGPAGDPTSSGGSPVLTVQARARRRRRALDPPSPADPDPPASPAPKTANLGRVF</sequence>
<dbReference type="InterPro" id="IPR047126">
    <property type="entry name" value="RNF141-like"/>
</dbReference>
<name>A0A286MM78_9ALPH</name>
<evidence type="ECO:0000259" key="9">
    <source>
        <dbReference type="PROSITE" id="PS50089"/>
    </source>
</evidence>
<evidence type="ECO:0000256" key="5">
    <source>
        <dbReference type="ARBA" id="ARBA00022771"/>
    </source>
</evidence>
<dbReference type="GO" id="GO:0039648">
    <property type="term" value="P:symbiont-mediated perturbation of host ubiquitin-like protein modification"/>
    <property type="evidence" value="ECO:0007669"/>
    <property type="project" value="UniProtKB-KW"/>
</dbReference>
<evidence type="ECO:0000256" key="2">
    <source>
        <dbReference type="ARBA" id="ARBA00022662"/>
    </source>
</evidence>
<dbReference type="Proteomes" id="UP000297205">
    <property type="component" value="Segment"/>
</dbReference>
<protein>
    <submittedName>
        <fullName evidence="10">Ubiquitin E3 ligase ICP0-3</fullName>
    </submittedName>
</protein>
<evidence type="ECO:0000256" key="7">
    <source>
        <dbReference type="PROSITE-ProRule" id="PRU00175"/>
    </source>
</evidence>
<feature type="compositionally biased region" description="Pro residues" evidence="8">
    <location>
        <begin position="383"/>
        <end position="395"/>
    </location>
</feature>
<evidence type="ECO:0000256" key="4">
    <source>
        <dbReference type="ARBA" id="ARBA00022723"/>
    </source>
</evidence>
<feature type="region of interest" description="Disordered" evidence="8">
    <location>
        <begin position="247"/>
        <end position="406"/>
    </location>
</feature>
<dbReference type="PROSITE" id="PS00518">
    <property type="entry name" value="ZF_RING_1"/>
    <property type="match status" value="1"/>
</dbReference>
<reference evidence="10" key="1">
    <citation type="submission" date="2017-08" db="EMBL/GenBank/DDBJ databases">
        <title>Genome sequence of an alphaherpesvirus from a beluga whale (Delphinapterus leucas).</title>
        <authorList>
            <person name="Davison A.J."/>
            <person name="Nielsen O."/>
            <person name="Subramaniam K."/>
            <person name="Jacob J.M."/>
            <person name="Romero C.H."/>
            <person name="Burek-Huntington K.A."/>
            <person name="Waltzek T.B."/>
        </authorList>
    </citation>
    <scope>NUCLEOTIDE SEQUENCE [LARGE SCALE GENOMIC DNA]</scope>
    <source>
        <strain evidence="10">LN3131-1</strain>
    </source>
</reference>
<dbReference type="KEGG" id="vg:65100011"/>
<dbReference type="RefSeq" id="YP_010084991.1">
    <property type="nucleotide sequence ID" value="NC_055166.1"/>
</dbReference>
<keyword evidence="5 7" id="KW-0863">Zinc-finger</keyword>
<gene>
    <name evidence="10" type="primary">RL2-3</name>
</gene>
<proteinExistence type="predicted"/>
<dbReference type="PROSITE" id="PS50089">
    <property type="entry name" value="ZF_RING_2"/>
    <property type="match status" value="1"/>
</dbReference>
<feature type="region of interest" description="Disordered" evidence="8">
    <location>
        <begin position="163"/>
        <end position="198"/>
    </location>
</feature>
<dbReference type="InterPro" id="IPR013083">
    <property type="entry name" value="Znf_RING/FYVE/PHD"/>
</dbReference>
<keyword evidence="2" id="KW-1130">Modulation of host ubiquitin pathway by virus</keyword>
<dbReference type="Pfam" id="PF13923">
    <property type="entry name" value="zf-C3HC4_2"/>
    <property type="match status" value="1"/>
</dbReference>
<feature type="region of interest" description="Disordered" evidence="8">
    <location>
        <begin position="1"/>
        <end position="20"/>
    </location>
</feature>
<keyword evidence="6" id="KW-0862">Zinc</keyword>
<dbReference type="GO" id="GO:0008270">
    <property type="term" value="F:zinc ion binding"/>
    <property type="evidence" value="ECO:0007669"/>
    <property type="project" value="UniProtKB-KW"/>
</dbReference>